<name>A0A1E3X6T1_9BACT</name>
<feature type="transmembrane region" description="Helical" evidence="5">
    <location>
        <begin position="236"/>
        <end position="252"/>
    </location>
</feature>
<feature type="transmembrane region" description="Helical" evidence="5">
    <location>
        <begin position="213"/>
        <end position="229"/>
    </location>
</feature>
<feature type="domain" description="O-antigen ligase-related" evidence="6">
    <location>
        <begin position="243"/>
        <end position="377"/>
    </location>
</feature>
<keyword evidence="7" id="KW-0436">Ligase</keyword>
<evidence type="ECO:0000313" key="7">
    <source>
        <dbReference type="EMBL" id="ODS31249.1"/>
    </source>
</evidence>
<comment type="caution">
    <text evidence="7">The sequence shown here is derived from an EMBL/GenBank/DDBJ whole genome shotgun (WGS) entry which is preliminary data.</text>
</comment>
<evidence type="ECO:0000259" key="6">
    <source>
        <dbReference type="Pfam" id="PF04932"/>
    </source>
</evidence>
<protein>
    <submittedName>
        <fullName evidence="7">Lipid A core O-antigen ligase related enzyme</fullName>
    </submittedName>
</protein>
<comment type="subcellular location">
    <subcellularLocation>
        <location evidence="1">Membrane</location>
        <topology evidence="1">Multi-pass membrane protein</topology>
    </subcellularLocation>
</comment>
<evidence type="ECO:0000256" key="2">
    <source>
        <dbReference type="ARBA" id="ARBA00022692"/>
    </source>
</evidence>
<feature type="transmembrane region" description="Helical" evidence="5">
    <location>
        <begin position="37"/>
        <end position="62"/>
    </location>
</feature>
<dbReference type="InterPro" id="IPR051533">
    <property type="entry name" value="WaaL-like"/>
</dbReference>
<accession>A0A1E3X6T1</accession>
<sequence length="475" mass="53224">MANGVRQIDISLIIMLMGILLIGCIVGFAITKVTPILVLAAAFGIMIFIVSFVWPPIALYLLVFSMLLSPEFGQRETQGEGFTIRLDDMLLVVLSFSWFARSAIKKELGIFPKTPLNRGIAAYILICFFSTVMGGIYGKINIIGLMFVLKYFEYFIVFYMVVNFIRTEEQIKIFVILLLITCAITCFIAISQIPGGGRVSAPFEGQSGEPGTLGGYLVLMLSISMGLFLTSESRRVKILLSGLIVINIISIMATESRASWMGLPFMYLCFIILSKRKLLLIGTLIILIAISPFILPENVKKRYSGTFKTERGFQAKIGGTNLALDSSATLRVLSWQGILRDIRFHPIFGYGITGYWFIDAQYFRTLIELGIVGLSIFIYLLYQIFRFLLQAYHIASDNFGKGLAMGVFAGFVSLLLHGIGSNTFIIVRIMEPFWFLMGLVVVLYYIEKDKQKQLQSESLNIQEKVANKLLEPNKV</sequence>
<evidence type="ECO:0000313" key="8">
    <source>
        <dbReference type="Proteomes" id="UP000094056"/>
    </source>
</evidence>
<dbReference type="PROSITE" id="PS51257">
    <property type="entry name" value="PROKAR_LIPOPROTEIN"/>
    <property type="match status" value="1"/>
</dbReference>
<feature type="transmembrane region" description="Helical" evidence="5">
    <location>
        <begin position="425"/>
        <end position="446"/>
    </location>
</feature>
<evidence type="ECO:0000256" key="1">
    <source>
        <dbReference type="ARBA" id="ARBA00004141"/>
    </source>
</evidence>
<keyword evidence="2 5" id="KW-0812">Transmembrane</keyword>
<feature type="transmembrane region" description="Helical" evidence="5">
    <location>
        <begin position="402"/>
        <end position="419"/>
    </location>
</feature>
<keyword evidence="3 5" id="KW-1133">Transmembrane helix</keyword>
<dbReference type="GO" id="GO:0016874">
    <property type="term" value="F:ligase activity"/>
    <property type="evidence" value="ECO:0007669"/>
    <property type="project" value="UniProtKB-KW"/>
</dbReference>
<dbReference type="Pfam" id="PF04932">
    <property type="entry name" value="Wzy_C"/>
    <property type="match status" value="1"/>
</dbReference>
<feature type="transmembrane region" description="Helical" evidence="5">
    <location>
        <begin position="82"/>
        <end position="100"/>
    </location>
</feature>
<dbReference type="AlphaFoldDB" id="A0A1E3X6T1"/>
<dbReference type="GO" id="GO:0016020">
    <property type="term" value="C:membrane"/>
    <property type="evidence" value="ECO:0007669"/>
    <property type="project" value="UniProtKB-SubCell"/>
</dbReference>
<dbReference type="EMBL" id="MAYW01000132">
    <property type="protein sequence ID" value="ODS31249.1"/>
    <property type="molecule type" value="Genomic_DNA"/>
</dbReference>
<proteinExistence type="predicted"/>
<feature type="transmembrane region" description="Helical" evidence="5">
    <location>
        <begin position="143"/>
        <end position="162"/>
    </location>
</feature>
<dbReference type="PANTHER" id="PTHR37422:SF13">
    <property type="entry name" value="LIPOPOLYSACCHARIDE BIOSYNTHESIS PROTEIN PA4999-RELATED"/>
    <property type="match status" value="1"/>
</dbReference>
<feature type="transmembrane region" description="Helical" evidence="5">
    <location>
        <begin position="362"/>
        <end position="382"/>
    </location>
</feature>
<feature type="transmembrane region" description="Helical" evidence="5">
    <location>
        <begin position="278"/>
        <end position="295"/>
    </location>
</feature>
<evidence type="ECO:0000256" key="4">
    <source>
        <dbReference type="ARBA" id="ARBA00023136"/>
    </source>
</evidence>
<feature type="transmembrane region" description="Helical" evidence="5">
    <location>
        <begin position="120"/>
        <end position="137"/>
    </location>
</feature>
<reference evidence="7 8" key="1">
    <citation type="submission" date="2016-07" db="EMBL/GenBank/DDBJ databases">
        <title>Draft genome of Scalindua rubra, obtained from a brine-seawater interface in the Red Sea, sheds light on salt adaptation in anammox bacteria.</title>
        <authorList>
            <person name="Speth D.R."/>
            <person name="Lagkouvardos I."/>
            <person name="Wang Y."/>
            <person name="Qian P.-Y."/>
            <person name="Dutilh B.E."/>
            <person name="Jetten M.S."/>
        </authorList>
    </citation>
    <scope>NUCLEOTIDE SEQUENCE [LARGE SCALE GENOMIC DNA]</scope>
    <source>
        <strain evidence="7">BSI-1</strain>
    </source>
</reference>
<evidence type="ECO:0000256" key="3">
    <source>
        <dbReference type="ARBA" id="ARBA00022989"/>
    </source>
</evidence>
<organism evidence="7 8">
    <name type="scientific">Candidatus Scalindua rubra</name>
    <dbReference type="NCBI Taxonomy" id="1872076"/>
    <lineage>
        <taxon>Bacteria</taxon>
        <taxon>Pseudomonadati</taxon>
        <taxon>Planctomycetota</taxon>
        <taxon>Candidatus Brocadiia</taxon>
        <taxon>Candidatus Brocadiales</taxon>
        <taxon>Candidatus Scalinduaceae</taxon>
        <taxon>Candidatus Scalindua</taxon>
    </lineage>
</organism>
<gene>
    <name evidence="7" type="primary">rfaL</name>
    <name evidence="7" type="ORF">SCARUB_03643</name>
</gene>
<dbReference type="PANTHER" id="PTHR37422">
    <property type="entry name" value="TEICHURONIC ACID BIOSYNTHESIS PROTEIN TUAE"/>
    <property type="match status" value="1"/>
</dbReference>
<keyword evidence="4 5" id="KW-0472">Membrane</keyword>
<evidence type="ECO:0000256" key="5">
    <source>
        <dbReference type="SAM" id="Phobius"/>
    </source>
</evidence>
<dbReference type="InterPro" id="IPR007016">
    <property type="entry name" value="O-antigen_ligase-rel_domated"/>
</dbReference>
<feature type="transmembrane region" description="Helical" evidence="5">
    <location>
        <begin position="174"/>
        <end position="193"/>
    </location>
</feature>
<feature type="transmembrane region" description="Helical" evidence="5">
    <location>
        <begin position="12"/>
        <end position="30"/>
    </location>
</feature>
<dbReference type="Proteomes" id="UP000094056">
    <property type="component" value="Unassembled WGS sequence"/>
</dbReference>